<reference evidence="2" key="1">
    <citation type="submission" date="2023-07" db="EMBL/GenBank/DDBJ databases">
        <title>Sorghum-associated microbial communities from plants grown in Nebraska, USA.</title>
        <authorList>
            <person name="Schachtman D."/>
        </authorList>
    </citation>
    <scope>NUCLEOTIDE SEQUENCE</scope>
    <source>
        <strain evidence="2">DS2360</strain>
    </source>
</reference>
<dbReference type="InterPro" id="IPR011050">
    <property type="entry name" value="Pectin_lyase_fold/virulence"/>
</dbReference>
<dbReference type="Gene3D" id="2.160.20.10">
    <property type="entry name" value="Single-stranded right-handed beta-helix, Pectin lyase-like"/>
    <property type="match status" value="1"/>
</dbReference>
<gene>
    <name evidence="2" type="ORF">J2787_004045</name>
</gene>
<name>A0AAE3YEG8_9FLAO</name>
<comment type="caution">
    <text evidence="2">The sequence shown here is derived from an EMBL/GenBank/DDBJ whole genome shotgun (WGS) entry which is preliminary data.</text>
</comment>
<dbReference type="AlphaFoldDB" id="A0AAE3YEG8"/>
<protein>
    <recommendedName>
        <fullName evidence="1">Right handed beta helix domain-containing protein</fullName>
    </recommendedName>
</protein>
<dbReference type="InterPro" id="IPR012334">
    <property type="entry name" value="Pectin_lyas_fold"/>
</dbReference>
<dbReference type="EMBL" id="JAVDQY010000005">
    <property type="protein sequence ID" value="MDR6528608.1"/>
    <property type="molecule type" value="Genomic_DNA"/>
</dbReference>
<dbReference type="RefSeq" id="WP_047485895.1">
    <property type="nucleotide sequence ID" value="NZ_JALGCC010000001.1"/>
</dbReference>
<dbReference type="InterPro" id="IPR006626">
    <property type="entry name" value="PbH1"/>
</dbReference>
<proteinExistence type="predicted"/>
<dbReference type="SMART" id="SM00710">
    <property type="entry name" value="PbH1"/>
    <property type="match status" value="4"/>
</dbReference>
<evidence type="ECO:0000313" key="2">
    <source>
        <dbReference type="EMBL" id="MDR6528608.1"/>
    </source>
</evidence>
<dbReference type="Pfam" id="PF13229">
    <property type="entry name" value="Beta_helix"/>
    <property type="match status" value="1"/>
</dbReference>
<accession>A0AAE3YEG8</accession>
<feature type="domain" description="Right handed beta helix" evidence="1">
    <location>
        <begin position="86"/>
        <end position="205"/>
    </location>
</feature>
<dbReference type="Proteomes" id="UP001184861">
    <property type="component" value="Unassembled WGS sequence"/>
</dbReference>
<organism evidence="2 3">
    <name type="scientific">Chryseobacterium rhizosphaerae</name>
    <dbReference type="NCBI Taxonomy" id="395937"/>
    <lineage>
        <taxon>Bacteria</taxon>
        <taxon>Pseudomonadati</taxon>
        <taxon>Bacteroidota</taxon>
        <taxon>Flavobacteriia</taxon>
        <taxon>Flavobacteriales</taxon>
        <taxon>Weeksellaceae</taxon>
        <taxon>Chryseobacterium group</taxon>
        <taxon>Chryseobacterium</taxon>
    </lineage>
</organism>
<evidence type="ECO:0000259" key="1">
    <source>
        <dbReference type="Pfam" id="PF13229"/>
    </source>
</evidence>
<evidence type="ECO:0000313" key="3">
    <source>
        <dbReference type="Proteomes" id="UP001184861"/>
    </source>
</evidence>
<sequence length="353" mass="39254">MKKLLIVSLIFTCTLFIFGQTKYLDLTTVLPKGYVTNATVDYTLVLQKAINDNGDVLFPDFPVLINDNGLKLKSNCTYKFQANSKLILKTSVKPGYSLLDCNSKENITILNPVLVGDKKTHVGTKGEWGFGISIRGSKNIRVENAKIYDCFGDGIYIGQLNNKISDQIVILNSLVSNSRRNGLSITSGTNIKISNSKFLNSSGKGPSSGIDIEPNSSKDELKGIVLENVFTGGNENWGLLLNLVNLRKDNSLNKDISITINNFSDSKSKYGMSFWLNRKNNYSKNISGNIVLNNISLYNNTAEPIKYYDTNDNTINLSVNNLSVDSKSYDKLESSVQSYKKDNRIQFKQLKSK</sequence>
<dbReference type="SUPFAM" id="SSF51126">
    <property type="entry name" value="Pectin lyase-like"/>
    <property type="match status" value="1"/>
</dbReference>
<dbReference type="InterPro" id="IPR039448">
    <property type="entry name" value="Beta_helix"/>
</dbReference>